<evidence type="ECO:0000313" key="4">
    <source>
        <dbReference type="EMBL" id="PWJ11335.1"/>
    </source>
</evidence>
<feature type="signal peptide" evidence="2">
    <location>
        <begin position="1"/>
        <end position="27"/>
    </location>
</feature>
<sequence length="751" mass="78614">MRAKRLIASVLSFTLCAGVTPAISASAAGSETAAVTMGVNSSTITDAKTNAGSTALIPAAPLTAATADTPTVVTIQLGDVNGDAKIDAKIDANDASAILSAYASISGSAKSSNLTAAQTIAADVNMDGKTDAVDASNVLSYYAYLSTKGTLSIEDFLKASSSETTTTTTAPPVTTTAKVTFTTTTVKPPVTTTTATAPAVTTAQSVTSTAAAPVDTTTTAAMSTTTTAAAPTTTTTSETTTTSTTTTTTTTTSTTTTSTTTTTTTTTLTTTSTTTTTTYADPYKVSEIKLSKTEIELNVGTGGISYVTMLPATADKREIWSCSDESIAVVDNEGWIVGMSEGVCTVTVTSFNNPAVKADIKVTVKDPNKVSSIRLTKTDMRLPIGGGDISYVTMLPANAYNKAEIWVSSDPRVATVSDEGWVYAVSEGSCVVTVYSKSNPAVSASINVTVTDPSKVAEIKLSKYEMNLLIGTHDISYVTMLPRTATNIDEVWTSSNPAIASVDNWGNVYALSEGTCTVSVISKANPAVKADIKVTVRSKPVIPPPATTTSTTTSTTTTTTTTTATAPVPTVTTRLIQNINGATFVDGILIVNKTYELPADYPTGALNPNALAQFNKLTEDAAKLGLSIKCSSGYRSYKDQERIYNNYVAIDGIVKADTYSARPGHSEHQSGLAIDVNSIDYTFLNTPECDWLTKNAHKYGFIIRYPLGKEAYTGYSYEPWHIRYLGVDTATAVYNSGLSLEEYLGITSAYK</sequence>
<dbReference type="InterPro" id="IPR003343">
    <property type="entry name" value="Big_2"/>
</dbReference>
<keyword evidence="2" id="KW-0732">Signal</keyword>
<dbReference type="CDD" id="cd14852">
    <property type="entry name" value="LD-carboxypeptidase"/>
    <property type="match status" value="1"/>
</dbReference>
<dbReference type="RefSeq" id="WP_146198186.1">
    <property type="nucleotide sequence ID" value="NZ_QGDI01000010.1"/>
</dbReference>
<organism evidence="4 5">
    <name type="scientific">Ruminococcus flavefaciens</name>
    <dbReference type="NCBI Taxonomy" id="1265"/>
    <lineage>
        <taxon>Bacteria</taxon>
        <taxon>Bacillati</taxon>
        <taxon>Bacillota</taxon>
        <taxon>Clostridia</taxon>
        <taxon>Eubacteriales</taxon>
        <taxon>Oscillospiraceae</taxon>
        <taxon>Ruminococcus</taxon>
    </lineage>
</organism>
<proteinExistence type="predicted"/>
<dbReference type="InterPro" id="IPR003709">
    <property type="entry name" value="VanY-like_core_dom"/>
</dbReference>
<feature type="region of interest" description="Disordered" evidence="1">
    <location>
        <begin position="543"/>
        <end position="564"/>
    </location>
</feature>
<dbReference type="Gene3D" id="3.30.1380.10">
    <property type="match status" value="1"/>
</dbReference>
<dbReference type="OrthoDB" id="1816394at2"/>
<dbReference type="Pfam" id="PF26182">
    <property type="entry name" value="Ig_NUP210_5th"/>
    <property type="match status" value="1"/>
</dbReference>
<accession>A0A315XWM7</accession>
<evidence type="ECO:0000313" key="5">
    <source>
        <dbReference type="Proteomes" id="UP000245720"/>
    </source>
</evidence>
<dbReference type="InterPro" id="IPR008964">
    <property type="entry name" value="Invasin/intimin_cell_adhesion"/>
</dbReference>
<dbReference type="InterPro" id="IPR058193">
    <property type="entry name" value="VanY/YodJ_core_dom"/>
</dbReference>
<protein>
    <submittedName>
        <fullName evidence="4">LAS superfamily LD-carboxypeptidase LdcB</fullName>
    </submittedName>
</protein>
<feature type="chain" id="PRO_5016344115" evidence="2">
    <location>
        <begin position="28"/>
        <end position="751"/>
    </location>
</feature>
<dbReference type="PANTHER" id="PTHR34385">
    <property type="entry name" value="D-ALANYL-D-ALANINE CARBOXYPEPTIDASE"/>
    <property type="match status" value="1"/>
</dbReference>
<dbReference type="AlphaFoldDB" id="A0A315XWM7"/>
<dbReference type="EMBL" id="QGDI01000010">
    <property type="protein sequence ID" value="PWJ11335.1"/>
    <property type="molecule type" value="Genomic_DNA"/>
</dbReference>
<dbReference type="SMART" id="SM00635">
    <property type="entry name" value="BID_2"/>
    <property type="match status" value="3"/>
</dbReference>
<evidence type="ECO:0000259" key="3">
    <source>
        <dbReference type="SMART" id="SM00635"/>
    </source>
</evidence>
<name>A0A315XWM7_RUMFL</name>
<dbReference type="SUPFAM" id="SSF49373">
    <property type="entry name" value="Invasin/intimin cell-adhesion fragments"/>
    <property type="match status" value="3"/>
</dbReference>
<feature type="compositionally biased region" description="Low complexity" evidence="1">
    <location>
        <begin position="547"/>
        <end position="564"/>
    </location>
</feature>
<dbReference type="Gene3D" id="1.10.1330.10">
    <property type="entry name" value="Dockerin domain"/>
    <property type="match status" value="1"/>
</dbReference>
<dbReference type="SUPFAM" id="SSF55166">
    <property type="entry name" value="Hedgehog/DD-peptidase"/>
    <property type="match status" value="1"/>
</dbReference>
<keyword evidence="4" id="KW-0645">Protease</keyword>
<dbReference type="GO" id="GO:0004180">
    <property type="term" value="F:carboxypeptidase activity"/>
    <property type="evidence" value="ECO:0007669"/>
    <property type="project" value="UniProtKB-KW"/>
</dbReference>
<dbReference type="Pfam" id="PF02368">
    <property type="entry name" value="Big_2"/>
    <property type="match status" value="2"/>
</dbReference>
<dbReference type="InterPro" id="IPR052179">
    <property type="entry name" value="DD-CPase-like"/>
</dbReference>
<dbReference type="GO" id="GO:0006508">
    <property type="term" value="P:proteolysis"/>
    <property type="evidence" value="ECO:0007669"/>
    <property type="project" value="InterPro"/>
</dbReference>
<evidence type="ECO:0000256" key="1">
    <source>
        <dbReference type="SAM" id="MobiDB-lite"/>
    </source>
</evidence>
<dbReference type="GO" id="GO:0000272">
    <property type="term" value="P:polysaccharide catabolic process"/>
    <property type="evidence" value="ECO:0007669"/>
    <property type="project" value="InterPro"/>
</dbReference>
<feature type="domain" description="BIG2" evidence="3">
    <location>
        <begin position="455"/>
        <end position="531"/>
    </location>
</feature>
<dbReference type="Pfam" id="PF02557">
    <property type="entry name" value="VanY"/>
    <property type="match status" value="1"/>
</dbReference>
<evidence type="ECO:0000256" key="2">
    <source>
        <dbReference type="SAM" id="SignalP"/>
    </source>
</evidence>
<dbReference type="SUPFAM" id="SSF63446">
    <property type="entry name" value="Type I dockerin domain"/>
    <property type="match status" value="1"/>
</dbReference>
<dbReference type="Gene3D" id="2.60.40.1080">
    <property type="match status" value="3"/>
</dbReference>
<keyword evidence="4" id="KW-0378">Hydrolase</keyword>
<comment type="caution">
    <text evidence="4">The sequence shown here is derived from an EMBL/GenBank/DDBJ whole genome shotgun (WGS) entry which is preliminary data.</text>
</comment>
<dbReference type="InterPro" id="IPR009045">
    <property type="entry name" value="Zn_M74/Hedgehog-like"/>
</dbReference>
<keyword evidence="4" id="KW-0121">Carboxypeptidase</keyword>
<dbReference type="Proteomes" id="UP000245720">
    <property type="component" value="Unassembled WGS sequence"/>
</dbReference>
<dbReference type="PANTHER" id="PTHR34385:SF1">
    <property type="entry name" value="PEPTIDOGLYCAN L-ALANYL-D-GLUTAMATE ENDOPEPTIDASE CWLK"/>
    <property type="match status" value="1"/>
</dbReference>
<gene>
    <name evidence="4" type="ORF">IE37_02558</name>
</gene>
<reference evidence="4 5" key="1">
    <citation type="submission" date="2018-05" db="EMBL/GenBank/DDBJ databases">
        <title>The Hungate 1000. A catalogue of reference genomes from the rumen microbiome.</title>
        <authorList>
            <person name="Kelly W."/>
        </authorList>
    </citation>
    <scope>NUCLEOTIDE SEQUENCE [LARGE SCALE GENOMIC DNA]</scope>
    <source>
        <strain evidence="4 5">SAb67</strain>
    </source>
</reference>
<feature type="domain" description="BIG2" evidence="3">
    <location>
        <begin position="369"/>
        <end position="445"/>
    </location>
</feature>
<feature type="region of interest" description="Disordered" evidence="1">
    <location>
        <begin position="224"/>
        <end position="262"/>
    </location>
</feature>
<dbReference type="InterPro" id="IPR036439">
    <property type="entry name" value="Dockerin_dom_sf"/>
</dbReference>
<feature type="domain" description="BIG2" evidence="3">
    <location>
        <begin position="284"/>
        <end position="359"/>
    </location>
</feature>